<feature type="region of interest" description="Disordered" evidence="1">
    <location>
        <begin position="59"/>
        <end position="100"/>
    </location>
</feature>
<sequence>MAHRYLRLSSGCRNTFRRLLPSNAPARLVTYTTTAEVVRGRSLLSDLLGEYRRLSSRPPKGFEKYFPEGQKTPKNTEAESATKGRNCSGFHDYSSHNQMR</sequence>
<dbReference type="Proteomes" id="UP000295070">
    <property type="component" value="Chromosome 12"/>
</dbReference>
<reference evidence="2 3" key="1">
    <citation type="submission" date="2019-01" db="EMBL/GenBank/DDBJ databases">
        <title>A chromosome-scale genome assembly of the yellow perch, Perca flavescens.</title>
        <authorList>
            <person name="Feron R."/>
            <person name="Morvezen R."/>
            <person name="Bestin A."/>
            <person name="Haffray P."/>
            <person name="Klopp C."/>
            <person name="Zahm M."/>
            <person name="Cabau C."/>
            <person name="Roques C."/>
            <person name="Donnadieu C."/>
            <person name="Bouchez O."/>
            <person name="Christie M."/>
            <person name="Larson W."/>
            <person name="Guiguen Y."/>
        </authorList>
    </citation>
    <scope>NUCLEOTIDE SEQUENCE [LARGE SCALE GENOMIC DNA]</scope>
    <source>
        <strain evidence="2">YP-PL-M2</strain>
        <tissue evidence="2">Blood</tissue>
    </source>
</reference>
<name>A0A484CUQ0_PERFV</name>
<evidence type="ECO:0000256" key="1">
    <source>
        <dbReference type="SAM" id="MobiDB-lite"/>
    </source>
</evidence>
<dbReference type="AlphaFoldDB" id="A0A484CUQ0"/>
<accession>A0A484CUQ0</accession>
<keyword evidence="3" id="KW-1185">Reference proteome</keyword>
<protein>
    <submittedName>
        <fullName evidence="2">Uncharacterized protein</fullName>
    </submittedName>
</protein>
<evidence type="ECO:0000313" key="2">
    <source>
        <dbReference type="EMBL" id="TDH06423.1"/>
    </source>
</evidence>
<proteinExistence type="predicted"/>
<comment type="caution">
    <text evidence="2">The sequence shown here is derived from an EMBL/GenBank/DDBJ whole genome shotgun (WGS) entry which is preliminary data.</text>
</comment>
<dbReference type="STRING" id="8167.A0A484CUQ0"/>
<gene>
    <name evidence="2" type="ORF">EPR50_G00133030</name>
</gene>
<dbReference type="EMBL" id="SCKG01000012">
    <property type="protein sequence ID" value="TDH06423.1"/>
    <property type="molecule type" value="Genomic_DNA"/>
</dbReference>
<organism evidence="2 3">
    <name type="scientific">Perca flavescens</name>
    <name type="common">American yellow perch</name>
    <name type="synonym">Morone flavescens</name>
    <dbReference type="NCBI Taxonomy" id="8167"/>
    <lineage>
        <taxon>Eukaryota</taxon>
        <taxon>Metazoa</taxon>
        <taxon>Chordata</taxon>
        <taxon>Craniata</taxon>
        <taxon>Vertebrata</taxon>
        <taxon>Euteleostomi</taxon>
        <taxon>Actinopterygii</taxon>
        <taxon>Neopterygii</taxon>
        <taxon>Teleostei</taxon>
        <taxon>Neoteleostei</taxon>
        <taxon>Acanthomorphata</taxon>
        <taxon>Eupercaria</taxon>
        <taxon>Perciformes</taxon>
        <taxon>Percoidei</taxon>
        <taxon>Percidae</taxon>
        <taxon>Percinae</taxon>
        <taxon>Perca</taxon>
    </lineage>
</organism>
<evidence type="ECO:0000313" key="3">
    <source>
        <dbReference type="Proteomes" id="UP000295070"/>
    </source>
</evidence>